<name>W8L689_9GAMM</name>
<dbReference type="SUPFAM" id="SSF53187">
    <property type="entry name" value="Zn-dependent exopeptidases"/>
    <property type="match status" value="1"/>
</dbReference>
<sequence length="278" mass="30447">MADQSTPTANPVHDLGPAERRPRVALVNPGGEANINGQFVLGRLSAFLTSLESGESPRGRLRERILIAPCPGSDQARNVAEQTRQAFYRVEVGHGADGMDALPQVFLINPSDDERSSACLFGLAAVIEHPEHMNGDAPWLPAWREAGGENLYLKAGRAGELQPALCERLFRALVTFLTHAEVIQDISLAEEEDDLHYFGEKQVFELTSDARGLFVFRQDPGHWLHGGDLIGYLYDRGTGALIKEFKTPVSGLLTSIRRNPLVEAGSPVATVSRLERED</sequence>
<dbReference type="EMBL" id="CP007268">
    <property type="protein sequence ID" value="AHK79390.1"/>
    <property type="molecule type" value="Genomic_DNA"/>
</dbReference>
<protein>
    <submittedName>
        <fullName evidence="2">Succinylglutamate desuccinylase</fullName>
    </submittedName>
</protein>
<reference evidence="2 3" key="1">
    <citation type="journal article" date="2014" name="J Genomics">
        <title>Draft Genome Sequence of the Extremely Halophilic Phototrophic Purple Sulfur Bacterium Halorhodospira halochloris.</title>
        <authorList>
            <person name="Singh K.S."/>
            <person name="Kirksey J."/>
            <person name="Hoff W.D."/>
            <person name="Deole R."/>
        </authorList>
    </citation>
    <scope>NUCLEOTIDE SEQUENCE [LARGE SCALE GENOMIC DNA]</scope>
    <source>
        <strain evidence="2 3">A</strain>
    </source>
</reference>
<dbReference type="AlphaFoldDB" id="W8L689"/>
<dbReference type="OrthoDB" id="5791716at2"/>
<dbReference type="RefSeq" id="WP_025281847.1">
    <property type="nucleotide sequence ID" value="NZ_CP007268.1"/>
</dbReference>
<proteinExistence type="predicted"/>
<dbReference type="HOGENOM" id="CLU_1004500_0_0_6"/>
<dbReference type="Gene3D" id="3.40.630.10">
    <property type="entry name" value="Zn peptidases"/>
    <property type="match status" value="1"/>
</dbReference>
<dbReference type="PATRIC" id="fig|1354791.3.peg.2400"/>
<feature type="region of interest" description="Disordered" evidence="1">
    <location>
        <begin position="1"/>
        <end position="21"/>
    </location>
</feature>
<keyword evidence="3" id="KW-1185">Reference proteome</keyword>
<organism evidence="2 3">
    <name type="scientific">Ectothiorhodospira haloalkaliphila</name>
    <dbReference type="NCBI Taxonomy" id="421628"/>
    <lineage>
        <taxon>Bacteria</taxon>
        <taxon>Pseudomonadati</taxon>
        <taxon>Pseudomonadota</taxon>
        <taxon>Gammaproteobacteria</taxon>
        <taxon>Chromatiales</taxon>
        <taxon>Ectothiorhodospiraceae</taxon>
        <taxon>Ectothiorhodospira</taxon>
    </lineage>
</organism>
<dbReference type="KEGG" id="hhc:M911_09760"/>
<evidence type="ECO:0000313" key="3">
    <source>
        <dbReference type="Proteomes" id="UP000019442"/>
    </source>
</evidence>
<dbReference type="Proteomes" id="UP000019442">
    <property type="component" value="Chromosome"/>
</dbReference>
<evidence type="ECO:0000256" key="1">
    <source>
        <dbReference type="SAM" id="MobiDB-lite"/>
    </source>
</evidence>
<reference evidence="3" key="2">
    <citation type="submission" date="2014-02" db="EMBL/GenBank/DDBJ databases">
        <title>Draft Genome Sequence of extremely halophilic bacteria Halorhodospira halochloris.</title>
        <authorList>
            <person name="Singh K.S."/>
        </authorList>
    </citation>
    <scope>NUCLEOTIDE SEQUENCE [LARGE SCALE GENOMIC DNA]</scope>
    <source>
        <strain evidence="3">A</strain>
    </source>
</reference>
<accession>W8L689</accession>
<gene>
    <name evidence="2" type="ORF">M911_09760</name>
</gene>
<evidence type="ECO:0000313" key="2">
    <source>
        <dbReference type="EMBL" id="AHK79390.1"/>
    </source>
</evidence>